<dbReference type="Proteomes" id="UP000178429">
    <property type="component" value="Unassembled WGS sequence"/>
</dbReference>
<feature type="binding site" evidence="8">
    <location>
        <position position="6"/>
    </location>
    <ligand>
        <name>Mg(2+)</name>
        <dbReference type="ChEBI" id="CHEBI:18420"/>
    </ligand>
</feature>
<evidence type="ECO:0000256" key="4">
    <source>
        <dbReference type="ARBA" id="ARBA00022723"/>
    </source>
</evidence>
<evidence type="ECO:0000256" key="2">
    <source>
        <dbReference type="ARBA" id="ARBA00022649"/>
    </source>
</evidence>
<keyword evidence="2 8" id="KW-1277">Toxin-antitoxin system</keyword>
<comment type="caution">
    <text evidence="10">The sequence shown here is derived from an EMBL/GenBank/DDBJ whole genome shotgun (WGS) entry which is preliminary data.</text>
</comment>
<feature type="domain" description="PIN" evidence="9">
    <location>
        <begin position="1"/>
        <end position="113"/>
    </location>
</feature>
<sequence length="128" mass="14518">MKLLFDTTVIVDFQRKREGIVDYLNKQNEVVVSTVTAGETIQGARSKKELRDIQEMIGHFKILPITAEVSALALEYLENYSLAYGLLILDALVAATATKNRFTLITSDTKHFKMIGELKLQDWNKLEL</sequence>
<dbReference type="GO" id="GO:0004540">
    <property type="term" value="F:RNA nuclease activity"/>
    <property type="evidence" value="ECO:0007669"/>
    <property type="project" value="InterPro"/>
</dbReference>
<evidence type="ECO:0000256" key="6">
    <source>
        <dbReference type="ARBA" id="ARBA00022842"/>
    </source>
</evidence>
<dbReference type="PANTHER" id="PTHR33653:SF1">
    <property type="entry name" value="RIBONUCLEASE VAPC2"/>
    <property type="match status" value="1"/>
</dbReference>
<protein>
    <recommendedName>
        <fullName evidence="8">Ribonuclease VapC</fullName>
        <shortName evidence="8">RNase VapC</shortName>
        <ecNumber evidence="8">3.1.-.-</ecNumber>
    </recommendedName>
    <alternativeName>
        <fullName evidence="8">Toxin VapC</fullName>
    </alternativeName>
</protein>
<evidence type="ECO:0000256" key="7">
    <source>
        <dbReference type="ARBA" id="ARBA00038093"/>
    </source>
</evidence>
<dbReference type="GO" id="GO:0090729">
    <property type="term" value="F:toxin activity"/>
    <property type="evidence" value="ECO:0007669"/>
    <property type="project" value="UniProtKB-KW"/>
</dbReference>
<dbReference type="Pfam" id="PF01850">
    <property type="entry name" value="PIN"/>
    <property type="match status" value="1"/>
</dbReference>
<evidence type="ECO:0000256" key="1">
    <source>
        <dbReference type="ARBA" id="ARBA00001946"/>
    </source>
</evidence>
<proteinExistence type="inferred from homology"/>
<dbReference type="GO" id="GO:0000287">
    <property type="term" value="F:magnesium ion binding"/>
    <property type="evidence" value="ECO:0007669"/>
    <property type="project" value="UniProtKB-UniRule"/>
</dbReference>
<dbReference type="CDD" id="cd18741">
    <property type="entry name" value="PIN_VapC4-5_FitB-like"/>
    <property type="match status" value="1"/>
</dbReference>
<gene>
    <name evidence="8" type="primary">vapC</name>
    <name evidence="10" type="ORF">A2975_02025</name>
</gene>
<dbReference type="GO" id="GO:0016787">
    <property type="term" value="F:hydrolase activity"/>
    <property type="evidence" value="ECO:0007669"/>
    <property type="project" value="UniProtKB-KW"/>
</dbReference>
<accession>A0A1F8C2F9</accession>
<evidence type="ECO:0000256" key="3">
    <source>
        <dbReference type="ARBA" id="ARBA00022722"/>
    </source>
</evidence>
<keyword evidence="6 8" id="KW-0460">Magnesium</keyword>
<dbReference type="SUPFAM" id="SSF88723">
    <property type="entry name" value="PIN domain-like"/>
    <property type="match status" value="1"/>
</dbReference>
<evidence type="ECO:0000256" key="5">
    <source>
        <dbReference type="ARBA" id="ARBA00022801"/>
    </source>
</evidence>
<keyword evidence="5 8" id="KW-0378">Hydrolase</keyword>
<dbReference type="HAMAP" id="MF_00265">
    <property type="entry name" value="VapC_Nob1"/>
    <property type="match status" value="1"/>
</dbReference>
<dbReference type="InterPro" id="IPR050556">
    <property type="entry name" value="Type_II_TA_system_RNase"/>
</dbReference>
<dbReference type="AlphaFoldDB" id="A0A1F8C2F9"/>
<evidence type="ECO:0000313" key="11">
    <source>
        <dbReference type="Proteomes" id="UP000178429"/>
    </source>
</evidence>
<keyword evidence="8" id="KW-0800">Toxin</keyword>
<feature type="binding site" evidence="8">
    <location>
        <position position="90"/>
    </location>
    <ligand>
        <name>Mg(2+)</name>
        <dbReference type="ChEBI" id="CHEBI:18420"/>
    </ligand>
</feature>
<dbReference type="InterPro" id="IPR022907">
    <property type="entry name" value="VapC_family"/>
</dbReference>
<evidence type="ECO:0000256" key="8">
    <source>
        <dbReference type="HAMAP-Rule" id="MF_00265"/>
    </source>
</evidence>
<reference evidence="10 11" key="1">
    <citation type="journal article" date="2016" name="Nat. Commun.">
        <title>Thousands of microbial genomes shed light on interconnected biogeochemical processes in an aquifer system.</title>
        <authorList>
            <person name="Anantharaman K."/>
            <person name="Brown C.T."/>
            <person name="Hug L.A."/>
            <person name="Sharon I."/>
            <person name="Castelle C.J."/>
            <person name="Probst A.J."/>
            <person name="Thomas B.C."/>
            <person name="Singh A."/>
            <person name="Wilkins M.J."/>
            <person name="Karaoz U."/>
            <person name="Brodie E.L."/>
            <person name="Williams K.H."/>
            <person name="Hubbard S.S."/>
            <person name="Banfield J.F."/>
        </authorList>
    </citation>
    <scope>NUCLEOTIDE SEQUENCE [LARGE SCALE GENOMIC DNA]</scope>
</reference>
<name>A0A1F8C2F9_9BACT</name>
<keyword evidence="3 8" id="KW-0540">Nuclease</keyword>
<comment type="cofactor">
    <cofactor evidence="1 8">
        <name>Mg(2+)</name>
        <dbReference type="ChEBI" id="CHEBI:18420"/>
    </cofactor>
</comment>
<dbReference type="InterPro" id="IPR029060">
    <property type="entry name" value="PIN-like_dom_sf"/>
</dbReference>
<dbReference type="SMART" id="SM00670">
    <property type="entry name" value="PINc"/>
    <property type="match status" value="1"/>
</dbReference>
<dbReference type="EC" id="3.1.-.-" evidence="8"/>
<keyword evidence="4 8" id="KW-0479">Metal-binding</keyword>
<dbReference type="EMBL" id="MGHL01000004">
    <property type="protein sequence ID" value="OGM70536.1"/>
    <property type="molecule type" value="Genomic_DNA"/>
</dbReference>
<organism evidence="10 11">
    <name type="scientific">Candidatus Woesebacteria bacterium RIFCSPLOWO2_01_FULL_44_14</name>
    <dbReference type="NCBI Taxonomy" id="1802525"/>
    <lineage>
        <taxon>Bacteria</taxon>
        <taxon>Candidatus Woeseibacteriota</taxon>
    </lineage>
</organism>
<evidence type="ECO:0000259" key="9">
    <source>
        <dbReference type="SMART" id="SM00670"/>
    </source>
</evidence>
<dbReference type="InterPro" id="IPR002716">
    <property type="entry name" value="PIN_dom"/>
</dbReference>
<comment type="similarity">
    <text evidence="7 8">Belongs to the PINc/VapC protein family.</text>
</comment>
<evidence type="ECO:0000313" key="10">
    <source>
        <dbReference type="EMBL" id="OGM70536.1"/>
    </source>
</evidence>
<dbReference type="PANTHER" id="PTHR33653">
    <property type="entry name" value="RIBONUCLEASE VAPC2"/>
    <property type="match status" value="1"/>
</dbReference>
<comment type="function">
    <text evidence="8">Toxic component of a toxin-antitoxin (TA) system. An RNase.</text>
</comment>
<dbReference type="Gene3D" id="3.40.50.1010">
    <property type="entry name" value="5'-nuclease"/>
    <property type="match status" value="1"/>
</dbReference>
<dbReference type="STRING" id="1802525.A2975_02025"/>